<dbReference type="Proteomes" id="UP001642483">
    <property type="component" value="Unassembled WGS sequence"/>
</dbReference>
<evidence type="ECO:0000313" key="3">
    <source>
        <dbReference type="Proteomes" id="UP001642483"/>
    </source>
</evidence>
<evidence type="ECO:0000313" key="2">
    <source>
        <dbReference type="EMBL" id="CAK8675885.1"/>
    </source>
</evidence>
<proteinExistence type="predicted"/>
<reference evidence="2 3" key="1">
    <citation type="submission" date="2024-02" db="EMBL/GenBank/DDBJ databases">
        <authorList>
            <person name="Daric V."/>
            <person name="Darras S."/>
        </authorList>
    </citation>
    <scope>NUCLEOTIDE SEQUENCE [LARGE SCALE GENOMIC DNA]</scope>
</reference>
<name>A0ABP0FBP3_CLALP</name>
<comment type="caution">
    <text evidence="2">The sequence shown here is derived from an EMBL/GenBank/DDBJ whole genome shotgun (WGS) entry which is preliminary data.</text>
</comment>
<feature type="region of interest" description="Disordered" evidence="1">
    <location>
        <begin position="167"/>
        <end position="188"/>
    </location>
</feature>
<gene>
    <name evidence="2" type="ORF">CVLEPA_LOCUS5410</name>
</gene>
<dbReference type="EMBL" id="CAWYQH010000024">
    <property type="protein sequence ID" value="CAK8675885.1"/>
    <property type="molecule type" value="Genomic_DNA"/>
</dbReference>
<protein>
    <submittedName>
        <fullName evidence="2">Uncharacterized protein</fullName>
    </submittedName>
</protein>
<keyword evidence="3" id="KW-1185">Reference proteome</keyword>
<sequence length="200" mass="22378">MPVPDTLRCGAIIDWMSIDEKLKKMQDSCCSQVARPPNTLSIVPTIHFTDSDSNESDILSTSPKRIHIPKKQFFRSNGEPVPGGKHFAVPPSPLSTSPDSHSSVTMRNHRFMHGEQNHLSRHPMKQKHLGFVPIMVRGGSAGEEQSNSSGNESEDSLNGEIEFHQHPTERHPVTNKSSLHPNLLHSSAGKAQFRRHSWIW</sequence>
<organism evidence="2 3">
    <name type="scientific">Clavelina lepadiformis</name>
    <name type="common">Light-bulb sea squirt</name>
    <name type="synonym">Ascidia lepadiformis</name>
    <dbReference type="NCBI Taxonomy" id="159417"/>
    <lineage>
        <taxon>Eukaryota</taxon>
        <taxon>Metazoa</taxon>
        <taxon>Chordata</taxon>
        <taxon>Tunicata</taxon>
        <taxon>Ascidiacea</taxon>
        <taxon>Aplousobranchia</taxon>
        <taxon>Clavelinidae</taxon>
        <taxon>Clavelina</taxon>
    </lineage>
</organism>
<accession>A0ABP0FBP3</accession>
<evidence type="ECO:0000256" key="1">
    <source>
        <dbReference type="SAM" id="MobiDB-lite"/>
    </source>
</evidence>